<dbReference type="GeneID" id="29125774"/>
<protein>
    <submittedName>
        <fullName evidence="1">Uncharacterized protein</fullName>
    </submittedName>
</protein>
<evidence type="ECO:0000313" key="2">
    <source>
        <dbReference type="Proteomes" id="UP000201826"/>
    </source>
</evidence>
<dbReference type="RefSeq" id="YP_009303200.1">
    <property type="nucleotide sequence ID" value="NC_031253.1"/>
</dbReference>
<dbReference type="KEGG" id="vg:29125774"/>
<evidence type="ECO:0000313" key="1">
    <source>
        <dbReference type="EMBL" id="AMQ66988.1"/>
    </source>
</evidence>
<accession>A0A142F2I1</accession>
<name>A0A142F2I1_9CAUD</name>
<sequence length="132" mass="14042">MTGRHRGKRLSDRTKDRLAVLLLLMTSLGLGAVWHYAGQASALTAAMVVTVETGWTDCADLTAPDMHNQDQVVTALVCDPPGPPVTYVVHPGQMYGAAVFSPGNPVFCRVVISGREDTFQAAIGAANCLARF</sequence>
<keyword evidence="2" id="KW-1185">Reference proteome</keyword>
<gene>
    <name evidence="1" type="primary">53</name>
    <name evidence="1" type="ORF">SEA_BIPPER_53</name>
</gene>
<reference evidence="2" key="1">
    <citation type="submission" date="2016-02" db="EMBL/GenBank/DDBJ databases">
        <authorList>
            <person name="Isern S."/>
            <person name="Barcellona C.M."/>
            <person name="Dozier K.D."/>
            <person name="Faust J.M."/>
            <person name="Fedrick A.J."/>
            <person name="Gagliardi L.E."/>
            <person name="Gatt S.M."/>
            <person name="Gleason P.S."/>
            <person name="Gomez E.A."/>
            <person name="Hoffman A.M."/>
            <person name="Jenkins M."/>
            <person name="Jones M.J."/>
            <person name="Lang J.F."/>
            <person name="Lequay S.M."/>
            <person name="Mars P.J."/>
            <person name="Mtchedlidze N."/>
            <person name="Osking Z.B."/>
            <person name="Paul L.M."/>
            <person name="Pica A.N."/>
            <person name="Robison M.D."/>
            <person name="Rodriguez D."/>
            <person name="Rosales K.A."/>
            <person name="Saravis L.E."/>
            <person name="Sisson B.M."/>
            <person name="Tan A.L."/>
            <person name="Voltaire R."/>
            <person name="Michael S.F."/>
            <person name="Warner M.H."/>
            <person name="Bradley K.W."/>
            <person name="Asai D.J."/>
            <person name="Bowman C.A."/>
            <person name="Russell D.A."/>
            <person name="Pope W.H."/>
            <person name="Jacobs-Sera D."/>
            <person name="Hendrix R.W."/>
            <person name="Hatfull G.F."/>
        </authorList>
    </citation>
    <scope>NUCLEOTIDE SEQUENCE [LARGE SCALE GENOMIC DNA]</scope>
</reference>
<proteinExistence type="predicted"/>
<dbReference type="Proteomes" id="UP000201826">
    <property type="component" value="Segment"/>
</dbReference>
<dbReference type="EMBL" id="KU728633">
    <property type="protein sequence ID" value="AMQ66988.1"/>
    <property type="molecule type" value="Genomic_DNA"/>
</dbReference>
<organism evidence="1 2">
    <name type="scientific">Mycobacterium phage Bipper</name>
    <dbReference type="NCBI Taxonomy" id="1805457"/>
    <lineage>
        <taxon>Viruses</taxon>
        <taxon>Duplodnaviria</taxon>
        <taxon>Heunggongvirae</taxon>
        <taxon>Uroviricota</taxon>
        <taxon>Caudoviricetes</taxon>
        <taxon>Bippervirus</taxon>
        <taxon>Bippervirus bipper</taxon>
    </lineage>
</organism>